<dbReference type="PANTHER" id="PTHR23294:SF59">
    <property type="entry name" value="UNC93-LIKE PROTEIN C922.05C"/>
    <property type="match status" value="1"/>
</dbReference>
<evidence type="ECO:0000256" key="3">
    <source>
        <dbReference type="ARBA" id="ARBA00022989"/>
    </source>
</evidence>
<dbReference type="GO" id="GO:0016020">
    <property type="term" value="C:membrane"/>
    <property type="evidence" value="ECO:0007669"/>
    <property type="project" value="UniProtKB-SubCell"/>
</dbReference>
<dbReference type="SUPFAM" id="SSF103473">
    <property type="entry name" value="MFS general substrate transporter"/>
    <property type="match status" value="1"/>
</dbReference>
<keyword evidence="2 6" id="KW-0812">Transmembrane</keyword>
<dbReference type="AlphaFoldDB" id="A0A2P7YYJ5"/>
<reference evidence="7 8" key="1">
    <citation type="submission" date="2018-03" db="EMBL/GenBank/DDBJ databases">
        <title>Candida pseudohaemulonii genome assembly and annotation.</title>
        <authorList>
            <person name="Munoz J.F."/>
            <person name="Gade L.G."/>
            <person name="Chow N.A."/>
            <person name="Litvintseva A.P."/>
            <person name="Loparev V.N."/>
            <person name="Cuomo C.A."/>
        </authorList>
    </citation>
    <scope>NUCLEOTIDE SEQUENCE [LARGE SCALE GENOMIC DNA]</scope>
    <source>
        <strain evidence="7 8">B12108</strain>
    </source>
</reference>
<feature type="transmembrane region" description="Helical" evidence="6">
    <location>
        <begin position="202"/>
        <end position="223"/>
    </location>
</feature>
<feature type="compositionally biased region" description="Polar residues" evidence="5">
    <location>
        <begin position="18"/>
        <end position="28"/>
    </location>
</feature>
<proteinExistence type="predicted"/>
<dbReference type="STRING" id="418784.A0A2P7YYJ5"/>
<dbReference type="VEuPathDB" id="FungiDB:C7M61_000685"/>
<evidence type="ECO:0000256" key="4">
    <source>
        <dbReference type="ARBA" id="ARBA00023136"/>
    </source>
</evidence>
<feature type="transmembrane region" description="Helical" evidence="6">
    <location>
        <begin position="292"/>
        <end position="310"/>
    </location>
</feature>
<dbReference type="PANTHER" id="PTHR23294">
    <property type="entry name" value="ET TRANSLATION PRODUCT-RELATED"/>
    <property type="match status" value="1"/>
</dbReference>
<keyword evidence="3 6" id="KW-1133">Transmembrane helix</keyword>
<dbReference type="InterPro" id="IPR011701">
    <property type="entry name" value="MFS"/>
</dbReference>
<evidence type="ECO:0008006" key="9">
    <source>
        <dbReference type="Google" id="ProtNLM"/>
    </source>
</evidence>
<feature type="transmembrane region" description="Helical" evidence="6">
    <location>
        <begin position="235"/>
        <end position="256"/>
    </location>
</feature>
<feature type="transmembrane region" description="Helical" evidence="6">
    <location>
        <begin position="401"/>
        <end position="424"/>
    </location>
</feature>
<evidence type="ECO:0000256" key="5">
    <source>
        <dbReference type="SAM" id="MobiDB-lite"/>
    </source>
</evidence>
<organism evidence="7 8">
    <name type="scientific">Candidozyma pseudohaemuli</name>
    <dbReference type="NCBI Taxonomy" id="418784"/>
    <lineage>
        <taxon>Eukaryota</taxon>
        <taxon>Fungi</taxon>
        <taxon>Dikarya</taxon>
        <taxon>Ascomycota</taxon>
        <taxon>Saccharomycotina</taxon>
        <taxon>Pichiomycetes</taxon>
        <taxon>Metschnikowiaceae</taxon>
        <taxon>Candidozyma</taxon>
    </lineage>
</organism>
<feature type="transmembrane region" description="Helical" evidence="6">
    <location>
        <begin position="360"/>
        <end position="381"/>
    </location>
</feature>
<dbReference type="InterPro" id="IPR036259">
    <property type="entry name" value="MFS_trans_sf"/>
</dbReference>
<dbReference type="InterPro" id="IPR051617">
    <property type="entry name" value="UNC-93-like_regulator"/>
</dbReference>
<comment type="subcellular location">
    <subcellularLocation>
        <location evidence="1">Membrane</location>
        <topology evidence="1">Multi-pass membrane protein</topology>
    </subcellularLocation>
</comment>
<dbReference type="EMBL" id="PYFQ01000001">
    <property type="protein sequence ID" value="PSK41014.1"/>
    <property type="molecule type" value="Genomic_DNA"/>
</dbReference>
<feature type="transmembrane region" description="Helical" evidence="6">
    <location>
        <begin position="117"/>
        <end position="133"/>
    </location>
</feature>
<dbReference type="OrthoDB" id="196103at2759"/>
<dbReference type="Gene3D" id="1.20.1250.20">
    <property type="entry name" value="MFS general substrate transporter like domains"/>
    <property type="match status" value="2"/>
</dbReference>
<feature type="transmembrane region" description="Helical" evidence="6">
    <location>
        <begin position="77"/>
        <end position="97"/>
    </location>
</feature>
<keyword evidence="8" id="KW-1185">Reference proteome</keyword>
<dbReference type="GO" id="GO:0022857">
    <property type="term" value="F:transmembrane transporter activity"/>
    <property type="evidence" value="ECO:0007669"/>
    <property type="project" value="InterPro"/>
</dbReference>
<feature type="transmembrane region" description="Helical" evidence="6">
    <location>
        <begin position="467"/>
        <end position="488"/>
    </location>
</feature>
<feature type="transmembrane region" description="Helical" evidence="6">
    <location>
        <begin position="140"/>
        <end position="159"/>
    </location>
</feature>
<evidence type="ECO:0000313" key="8">
    <source>
        <dbReference type="Proteomes" id="UP000241107"/>
    </source>
</evidence>
<gene>
    <name evidence="7" type="ORF">C7M61_000685</name>
</gene>
<protein>
    <recommendedName>
        <fullName evidence="9">Major facilitator superfamily (MFS) profile domain-containing protein</fullName>
    </recommendedName>
</protein>
<dbReference type="GeneID" id="36564077"/>
<dbReference type="Proteomes" id="UP000241107">
    <property type="component" value="Unassembled WGS sequence"/>
</dbReference>
<name>A0A2P7YYJ5_9ASCO</name>
<feature type="region of interest" description="Disordered" evidence="5">
    <location>
        <begin position="1"/>
        <end position="43"/>
    </location>
</feature>
<evidence type="ECO:0000256" key="2">
    <source>
        <dbReference type="ARBA" id="ARBA00022692"/>
    </source>
</evidence>
<dbReference type="RefSeq" id="XP_024715713.1">
    <property type="nucleotide sequence ID" value="XM_024856114.1"/>
</dbReference>
<feature type="transmembrane region" description="Helical" evidence="6">
    <location>
        <begin position="171"/>
        <end position="195"/>
    </location>
</feature>
<evidence type="ECO:0000256" key="1">
    <source>
        <dbReference type="ARBA" id="ARBA00004141"/>
    </source>
</evidence>
<sequence>MTASSNKSNEAIDIELSPQGSETNQSSDFKAEVEHEEEHHHEKHVELVHHDLKELENSGLWYHKRIIPGLPPYSNSFVQIIVMSFVIFLTPGCFNAITGIGNSGISDPKVADNANVALYSCFATIGAFGGVICNTIGVKACLMFGGTGYIMYTASLLVFRETGNKGFPVFAGAYLGVCAALTWAAQGSIVMSYALEHRKATAIMVYWVIFNFGAVIGSIIPLAQNMTTGEEHVNAGTYVAFMVLMAAGVVLAGFLLPMDKVYKADGTKVIAKKYPKITHELKGMWKVLKTDLKIYFMFPMFCASNWFYTYQFNNFNAARFNVRTRSLNGLLYWLTQMVGAIVIGFLLDWKRFNRPNRARIGWTVIFLFGMATWGGGLKFQLGVTRENVDDEPLIDFHDSYYIGPMFLYMCYGAFDAIFQAYIFWILGTFSNNPKKVALYASFYKSLQSAFNAVVWRLDAKKTPFMHMFASSWILVVASMLFAAPCCFFKITEHTEAEDDDIDDIMDEEEITSAQTNEDTKNAKEA</sequence>
<comment type="caution">
    <text evidence="7">The sequence shown here is derived from an EMBL/GenBank/DDBJ whole genome shotgun (WGS) entry which is preliminary data.</text>
</comment>
<evidence type="ECO:0000313" key="7">
    <source>
        <dbReference type="EMBL" id="PSK41014.1"/>
    </source>
</evidence>
<feature type="transmembrane region" description="Helical" evidence="6">
    <location>
        <begin position="330"/>
        <end position="348"/>
    </location>
</feature>
<evidence type="ECO:0000256" key="6">
    <source>
        <dbReference type="SAM" id="Phobius"/>
    </source>
</evidence>
<dbReference type="Pfam" id="PF07690">
    <property type="entry name" value="MFS_1"/>
    <property type="match status" value="1"/>
</dbReference>
<feature type="compositionally biased region" description="Basic and acidic residues" evidence="5">
    <location>
        <begin position="29"/>
        <end position="43"/>
    </location>
</feature>
<keyword evidence="4 6" id="KW-0472">Membrane</keyword>
<accession>A0A2P7YYJ5</accession>